<feature type="region of interest" description="Disordered" evidence="2">
    <location>
        <begin position="161"/>
        <end position="196"/>
    </location>
</feature>
<dbReference type="AlphaFoldDB" id="W6MCF2"/>
<proteinExistence type="predicted"/>
<dbReference type="OrthoDB" id="7061550at2"/>
<evidence type="ECO:0000256" key="1">
    <source>
        <dbReference type="SAM" id="Coils"/>
    </source>
</evidence>
<reference evidence="4" key="2">
    <citation type="submission" date="2014-03" db="EMBL/GenBank/DDBJ databases">
        <title>Candidatus Competibacter-lineage genomes retrieved from metagenomes reveal functional metabolic diversity.</title>
        <authorList>
            <person name="McIlroy S.J."/>
            <person name="Albertsen M."/>
            <person name="Andresen E.K."/>
            <person name="Saunders A.M."/>
            <person name="Kristiansen R."/>
            <person name="Stokholm-Bjerregaard M."/>
            <person name="Nielsen K.L."/>
            <person name="Nielsen P.H."/>
        </authorList>
    </citation>
    <scope>NUCLEOTIDE SEQUENCE</scope>
    <source>
        <strain evidence="4">Run_A_D11</strain>
    </source>
</reference>
<protein>
    <submittedName>
        <fullName evidence="4">Integrating conjugative element protein, PFL_4705 family</fullName>
    </submittedName>
</protein>
<sequence length="545" mass="59507">MRFPQIALTKIVVYLLLGLVALGLTLFFFFKREPAPSLVKPKVEETTYRRGDDPTYAEELKKMTALLQDMGYRFKESENQRAIEREQTSNLVQRETQRAIQKSQQDVEQLHRALQEARKALDDKIQAAGAAPETQQLRAEIERLTREQGALREQLATGAKTALAQTRPEANRILSPEAAPPPASEAQPNDRAPGAPQVDRDLLERLRSVPGLEGVTDRLAGYAGAGANASRPASGVAKTKTAYGLQGSYITFNPYIAGEHTGQAQAHVRNRPEAVDNADRFQPKRYPFAVKLGQEGASAVIPVYTIPDAATLVHNSTMTPLVGRVPVRGSVRDPFRFKLITGATNLATHGHRIPGIVNAVWTGYAVGIREQSCVRAYLDTVTFTFEDGRLHTVHKGKGNTDTAASVNENLGYLTDQWGKPCIRGAFFNNAGEYLQDRSLAAFLEGLANAYAASQVTVDRDVNGLSTYVSGNTYEYALGRGMSGTTSEIAHSVRERADGVFDVVYVPPGIDVQIFVESQIAIDYPTDGRKLSYDYASPGASHAALD</sequence>
<dbReference type="NCBIfam" id="TIGR03752">
    <property type="entry name" value="conj_TIGR03752"/>
    <property type="match status" value="1"/>
</dbReference>
<keyword evidence="1" id="KW-0175">Coiled coil</keyword>
<evidence type="ECO:0000256" key="2">
    <source>
        <dbReference type="SAM" id="MobiDB-lite"/>
    </source>
</evidence>
<keyword evidence="3" id="KW-0812">Transmembrane</keyword>
<accession>W6MCF2</accession>
<feature type="transmembrane region" description="Helical" evidence="3">
    <location>
        <begin position="12"/>
        <end position="30"/>
    </location>
</feature>
<evidence type="ECO:0000256" key="3">
    <source>
        <dbReference type="SAM" id="Phobius"/>
    </source>
</evidence>
<organism evidence="4 5">
    <name type="scientific">Candidatus Competibacter denitrificans Run_A_D11</name>
    <dbReference type="NCBI Taxonomy" id="1400863"/>
    <lineage>
        <taxon>Bacteria</taxon>
        <taxon>Pseudomonadati</taxon>
        <taxon>Pseudomonadota</taxon>
        <taxon>Gammaproteobacteria</taxon>
        <taxon>Candidatus Competibacteraceae</taxon>
        <taxon>Candidatus Competibacter</taxon>
    </lineage>
</organism>
<feature type="coiled-coil region" evidence="1">
    <location>
        <begin position="93"/>
        <end position="154"/>
    </location>
</feature>
<keyword evidence="3" id="KW-1133">Transmembrane helix</keyword>
<keyword evidence="3" id="KW-0472">Membrane</keyword>
<reference evidence="4" key="1">
    <citation type="submission" date="2013-07" db="EMBL/GenBank/DDBJ databases">
        <authorList>
            <person name="McIlroy S."/>
        </authorList>
    </citation>
    <scope>NUCLEOTIDE SEQUENCE [LARGE SCALE GENOMIC DNA]</scope>
    <source>
        <strain evidence="4">Run_A_D11</strain>
    </source>
</reference>
<dbReference type="RefSeq" id="WP_048677213.1">
    <property type="nucleotide sequence ID" value="NZ_CBTJ020000119.1"/>
</dbReference>
<evidence type="ECO:0000313" key="5">
    <source>
        <dbReference type="Proteomes" id="UP000035760"/>
    </source>
</evidence>
<evidence type="ECO:0000313" key="4">
    <source>
        <dbReference type="EMBL" id="CDI04784.1"/>
    </source>
</evidence>
<dbReference type="EMBL" id="CBTJ020000119">
    <property type="protein sequence ID" value="CDI04784.1"/>
    <property type="molecule type" value="Genomic_DNA"/>
</dbReference>
<name>W6MCF2_9GAMM</name>
<keyword evidence="5" id="KW-1185">Reference proteome</keyword>
<gene>
    <name evidence="4" type="ORF">BN873_p70022</name>
</gene>
<dbReference type="Proteomes" id="UP000035760">
    <property type="component" value="Unassembled WGS sequence"/>
</dbReference>
<dbReference type="InterPro" id="IPR021207">
    <property type="entry name" value="Integr_conj_element_PFL4705"/>
</dbReference>
<comment type="caution">
    <text evidence="4">The sequence shown here is derived from an EMBL/GenBank/DDBJ whole genome shotgun (WGS) entry which is preliminary data.</text>
</comment>